<organism evidence="6 7">
    <name type="scientific">Vibrio lentus</name>
    <dbReference type="NCBI Taxonomy" id="136468"/>
    <lineage>
        <taxon>Bacteria</taxon>
        <taxon>Pseudomonadati</taxon>
        <taxon>Pseudomonadota</taxon>
        <taxon>Gammaproteobacteria</taxon>
        <taxon>Vibrionales</taxon>
        <taxon>Vibrionaceae</taxon>
        <taxon>Vibrio</taxon>
    </lineage>
</organism>
<dbReference type="InterPro" id="IPR029787">
    <property type="entry name" value="Nucleotide_cyclase"/>
</dbReference>
<keyword evidence="4" id="KW-1133">Transmembrane helix</keyword>
<evidence type="ECO:0000256" key="3">
    <source>
        <dbReference type="ARBA" id="ARBA00034247"/>
    </source>
</evidence>
<feature type="domain" description="GGDEF" evidence="5">
    <location>
        <begin position="320"/>
        <end position="452"/>
    </location>
</feature>
<sequence>MNAINLAMKQRHWVMACFALVILYIHIGEIRRTIHFIEKDQTHRSELIQTLVQNNVVRTLNILGVSLRSGATNSNKPNLGGVYYQPAQPFSNSDTQRIAQRFNVSTSSPQFLAMKNGETTLWGFNFNHPKPHTSLIAGLVSRQSSLYHEASVDLQYYFPGVKGTANTLLLIRDNQHQYFMPSGEKINLDFSNTHTIQTSENSAFYVSKVKLLDVIFFRLNNDNSRYFHLVEVPLPQLRATLFIFDNMTSSVAEIKGDIQSFVEVIALLGIGYVLLIAFSHYQYRTSIALESDALTGLKNRSYLESANSRIRHNGTSKNNRCIGVIAIDLDHFKLINDNYGHHVGDNVLVRVSEILLENVRNNDECYRIGGDEFIVILKTESQSDIIKLADRIRDKIAYDPQLRNMIKGGISASLGLVDLSTGQSIEEAIISADEMLYQAKNQGRNLVQSSLI</sequence>
<dbReference type="EMBL" id="MCYL01000001">
    <property type="protein sequence ID" value="PML59837.1"/>
    <property type="molecule type" value="Genomic_DNA"/>
</dbReference>
<evidence type="ECO:0000256" key="2">
    <source>
        <dbReference type="ARBA" id="ARBA00012528"/>
    </source>
</evidence>
<evidence type="ECO:0000259" key="5">
    <source>
        <dbReference type="PROSITE" id="PS50887"/>
    </source>
</evidence>
<dbReference type="InterPro" id="IPR050469">
    <property type="entry name" value="Diguanylate_Cyclase"/>
</dbReference>
<evidence type="ECO:0000313" key="6">
    <source>
        <dbReference type="EMBL" id="PML59837.1"/>
    </source>
</evidence>
<evidence type="ECO:0000313" key="7">
    <source>
        <dbReference type="Proteomes" id="UP000235746"/>
    </source>
</evidence>
<feature type="transmembrane region" description="Helical" evidence="4">
    <location>
        <begin position="12"/>
        <end position="30"/>
    </location>
</feature>
<dbReference type="PANTHER" id="PTHR45138:SF9">
    <property type="entry name" value="DIGUANYLATE CYCLASE DGCM-RELATED"/>
    <property type="match status" value="1"/>
</dbReference>
<dbReference type="EC" id="2.7.7.65" evidence="2"/>
<dbReference type="Proteomes" id="UP000235746">
    <property type="component" value="Unassembled WGS sequence"/>
</dbReference>
<gene>
    <name evidence="6" type="ORF">BCT74_00095</name>
</gene>
<protein>
    <recommendedName>
        <fullName evidence="2">diguanylate cyclase</fullName>
        <ecNumber evidence="2">2.7.7.65</ecNumber>
    </recommendedName>
</protein>
<comment type="caution">
    <text evidence="6">The sequence shown here is derived from an EMBL/GenBank/DDBJ whole genome shotgun (WGS) entry which is preliminary data.</text>
</comment>
<dbReference type="RefSeq" id="WP_076671089.1">
    <property type="nucleotide sequence ID" value="NZ_MCYL01000001.1"/>
</dbReference>
<dbReference type="AlphaFoldDB" id="A0A1R3EE58"/>
<dbReference type="Gene3D" id="3.30.70.270">
    <property type="match status" value="1"/>
</dbReference>
<keyword evidence="4" id="KW-0812">Transmembrane</keyword>
<dbReference type="FunFam" id="3.30.70.270:FF:000001">
    <property type="entry name" value="Diguanylate cyclase domain protein"/>
    <property type="match status" value="1"/>
</dbReference>
<comment type="catalytic activity">
    <reaction evidence="3">
        <text>2 GTP = 3',3'-c-di-GMP + 2 diphosphate</text>
        <dbReference type="Rhea" id="RHEA:24898"/>
        <dbReference type="ChEBI" id="CHEBI:33019"/>
        <dbReference type="ChEBI" id="CHEBI:37565"/>
        <dbReference type="ChEBI" id="CHEBI:58805"/>
        <dbReference type="EC" id="2.7.7.65"/>
    </reaction>
</comment>
<proteinExistence type="predicted"/>
<dbReference type="PANTHER" id="PTHR45138">
    <property type="entry name" value="REGULATORY COMPONENTS OF SENSORY TRANSDUCTION SYSTEM"/>
    <property type="match status" value="1"/>
</dbReference>
<dbReference type="CDD" id="cd01949">
    <property type="entry name" value="GGDEF"/>
    <property type="match status" value="1"/>
</dbReference>
<evidence type="ECO:0000256" key="1">
    <source>
        <dbReference type="ARBA" id="ARBA00001946"/>
    </source>
</evidence>
<reference evidence="7" key="1">
    <citation type="submission" date="2016-07" db="EMBL/GenBank/DDBJ databases">
        <title>Nontailed viruses are major unrecognized killers of bacteria in the ocean.</title>
        <authorList>
            <person name="Kauffman K."/>
            <person name="Hussain F."/>
            <person name="Yang J."/>
            <person name="Arevalo P."/>
            <person name="Brown J."/>
            <person name="Cutler M."/>
            <person name="Kelly L."/>
            <person name="Polz M.F."/>
        </authorList>
    </citation>
    <scope>NUCLEOTIDE SEQUENCE [LARGE SCALE GENOMIC DNA]</scope>
    <source>
        <strain evidence="7">10N.261.51.B8</strain>
    </source>
</reference>
<evidence type="ECO:0000256" key="4">
    <source>
        <dbReference type="SAM" id="Phobius"/>
    </source>
</evidence>
<dbReference type="NCBIfam" id="TIGR00254">
    <property type="entry name" value="GGDEF"/>
    <property type="match status" value="1"/>
</dbReference>
<dbReference type="SMART" id="SM00267">
    <property type="entry name" value="GGDEF"/>
    <property type="match status" value="1"/>
</dbReference>
<dbReference type="InterPro" id="IPR043128">
    <property type="entry name" value="Rev_trsase/Diguanyl_cyclase"/>
</dbReference>
<accession>A0A1R3EE58</accession>
<comment type="cofactor">
    <cofactor evidence="1">
        <name>Mg(2+)</name>
        <dbReference type="ChEBI" id="CHEBI:18420"/>
    </cofactor>
</comment>
<name>A0A1R3EE58_9VIBR</name>
<dbReference type="InterPro" id="IPR000160">
    <property type="entry name" value="GGDEF_dom"/>
</dbReference>
<dbReference type="Pfam" id="PF00990">
    <property type="entry name" value="GGDEF"/>
    <property type="match status" value="1"/>
</dbReference>
<dbReference type="SUPFAM" id="SSF55073">
    <property type="entry name" value="Nucleotide cyclase"/>
    <property type="match status" value="1"/>
</dbReference>
<dbReference type="GO" id="GO:0052621">
    <property type="term" value="F:diguanylate cyclase activity"/>
    <property type="evidence" value="ECO:0007669"/>
    <property type="project" value="UniProtKB-EC"/>
</dbReference>
<dbReference type="PROSITE" id="PS50887">
    <property type="entry name" value="GGDEF"/>
    <property type="match status" value="1"/>
</dbReference>
<keyword evidence="4" id="KW-0472">Membrane</keyword>